<dbReference type="SUPFAM" id="SSF53067">
    <property type="entry name" value="Actin-like ATPase domain"/>
    <property type="match status" value="1"/>
</dbReference>
<dbReference type="RefSeq" id="WP_148970452.1">
    <property type="nucleotide sequence ID" value="NZ_JBNIKW010000006.1"/>
</dbReference>
<dbReference type="OrthoDB" id="9795247at2"/>
<name>A0A5D4U7C9_9BACI</name>
<organism evidence="2 3">
    <name type="scientific">Rossellomorea aquimaris</name>
    <dbReference type="NCBI Taxonomy" id="189382"/>
    <lineage>
        <taxon>Bacteria</taxon>
        <taxon>Bacillati</taxon>
        <taxon>Bacillota</taxon>
        <taxon>Bacilli</taxon>
        <taxon>Bacillales</taxon>
        <taxon>Bacillaceae</taxon>
        <taxon>Rossellomorea</taxon>
    </lineage>
</organism>
<evidence type="ECO:0000256" key="1">
    <source>
        <dbReference type="ARBA" id="ARBA00006479"/>
    </source>
</evidence>
<dbReference type="CDD" id="cd24152">
    <property type="entry name" value="ASKHA_NBD_ROK-like"/>
    <property type="match status" value="1"/>
</dbReference>
<comment type="caution">
    <text evidence="2">The sequence shown here is derived from an EMBL/GenBank/DDBJ whole genome shotgun (WGS) entry which is preliminary data.</text>
</comment>
<dbReference type="InterPro" id="IPR043129">
    <property type="entry name" value="ATPase_NBD"/>
</dbReference>
<evidence type="ECO:0000313" key="3">
    <source>
        <dbReference type="Proteomes" id="UP000324269"/>
    </source>
</evidence>
<dbReference type="Proteomes" id="UP000324269">
    <property type="component" value="Unassembled WGS sequence"/>
</dbReference>
<gene>
    <name evidence="2" type="ORF">FZC85_18230</name>
</gene>
<protein>
    <submittedName>
        <fullName evidence="2">ROK family protein</fullName>
    </submittedName>
</protein>
<dbReference type="AlphaFoldDB" id="A0A5D4U7C9"/>
<accession>A0A5D4U7C9</accession>
<dbReference type="InterPro" id="IPR000600">
    <property type="entry name" value="ROK"/>
</dbReference>
<dbReference type="PANTHER" id="PTHR18964:SF170">
    <property type="entry name" value="SUGAR KINASE"/>
    <property type="match status" value="1"/>
</dbReference>
<dbReference type="PANTHER" id="PTHR18964">
    <property type="entry name" value="ROK (REPRESSOR, ORF, KINASE) FAMILY"/>
    <property type="match status" value="1"/>
</dbReference>
<sequence length="303" mass="33548">MEFILTIDIGGTYIKLALISIRGQLVEKEEVSTPQSIDEFSDVIDEYYKRMNKNYSLIGITISSPGSVTDTGHVLGYSAVPFVHEHNLKQLLGKRYCLPVAMENDANCAALSELWKGEARGCETFACIVCGTGIGGALIINKKLFKGANLHGGEFGYSILASDIHENVYETWSELGSSSAISRRLKHQAPYDDGWTGPMVFEQAGKNHEGAQKSLDSFFYTLAIGIFNIQYILDPEKILVGGGVTRQPDFLEELESRMDKILDAKPIAKVRPSISLCHYLDEAQLVGAAYVWLEEYRKGDLHV</sequence>
<reference evidence="2 3" key="1">
    <citation type="submission" date="2019-08" db="EMBL/GenBank/DDBJ databases">
        <title>Bacillus genomes from the desert of Cuatro Cienegas, Coahuila.</title>
        <authorList>
            <person name="Olmedo-Alvarez G."/>
        </authorList>
    </citation>
    <scope>NUCLEOTIDE SEQUENCE [LARGE SCALE GENOMIC DNA]</scope>
    <source>
        <strain evidence="2 3">CH87b_3T</strain>
    </source>
</reference>
<dbReference type="Gene3D" id="3.30.420.40">
    <property type="match status" value="2"/>
</dbReference>
<comment type="similarity">
    <text evidence="1">Belongs to the ROK (NagC/XylR) family.</text>
</comment>
<dbReference type="Pfam" id="PF00480">
    <property type="entry name" value="ROK"/>
    <property type="match status" value="1"/>
</dbReference>
<proteinExistence type="inferred from homology"/>
<dbReference type="EMBL" id="VTEZ01000006">
    <property type="protein sequence ID" value="TYS83040.1"/>
    <property type="molecule type" value="Genomic_DNA"/>
</dbReference>
<evidence type="ECO:0000313" key="2">
    <source>
        <dbReference type="EMBL" id="TYS83040.1"/>
    </source>
</evidence>